<keyword evidence="2 3" id="KW-0040">ANK repeat</keyword>
<evidence type="ECO:0000256" key="1">
    <source>
        <dbReference type="ARBA" id="ARBA00022737"/>
    </source>
</evidence>
<dbReference type="PRINTS" id="PR01415">
    <property type="entry name" value="ANKYRIN"/>
</dbReference>
<dbReference type="SUPFAM" id="SSF48403">
    <property type="entry name" value="Ankyrin repeat"/>
    <property type="match status" value="1"/>
</dbReference>
<reference evidence="4" key="1">
    <citation type="submission" date="2025-08" db="UniProtKB">
        <authorList>
            <consortium name="Ensembl"/>
        </authorList>
    </citation>
    <scope>IDENTIFICATION</scope>
</reference>
<feature type="repeat" description="ANK" evidence="3">
    <location>
        <begin position="1"/>
        <end position="33"/>
    </location>
</feature>
<evidence type="ECO:0000313" key="4">
    <source>
        <dbReference type="Ensembl" id="ENSGEVP00005020365.1"/>
    </source>
</evidence>
<dbReference type="PANTHER" id="PTHR24166">
    <property type="entry name" value="ROLLING PEBBLES, ISOFORM B"/>
    <property type="match status" value="1"/>
</dbReference>
<dbReference type="AlphaFoldDB" id="A0A8C4Y5D6"/>
<dbReference type="Ensembl" id="ENSGEVT00005021384.1">
    <property type="protein sequence ID" value="ENSGEVP00005020365.1"/>
    <property type="gene ID" value="ENSGEVG00005014447.1"/>
</dbReference>
<dbReference type="Pfam" id="PF12796">
    <property type="entry name" value="Ank_2"/>
    <property type="match status" value="1"/>
</dbReference>
<organism evidence="4 5">
    <name type="scientific">Gopherus evgoodei</name>
    <name type="common">Goodes thornscrub tortoise</name>
    <dbReference type="NCBI Taxonomy" id="1825980"/>
    <lineage>
        <taxon>Eukaryota</taxon>
        <taxon>Metazoa</taxon>
        <taxon>Chordata</taxon>
        <taxon>Craniata</taxon>
        <taxon>Vertebrata</taxon>
        <taxon>Euteleostomi</taxon>
        <taxon>Archelosauria</taxon>
        <taxon>Testudinata</taxon>
        <taxon>Testudines</taxon>
        <taxon>Cryptodira</taxon>
        <taxon>Durocryptodira</taxon>
        <taxon>Testudinoidea</taxon>
        <taxon>Testudinidae</taxon>
        <taxon>Gopherus</taxon>
    </lineage>
</organism>
<dbReference type="InterPro" id="IPR050889">
    <property type="entry name" value="Dendritic_Spine_Reg/Scaffold"/>
</dbReference>
<keyword evidence="1" id="KW-0677">Repeat</keyword>
<feature type="repeat" description="ANK" evidence="3">
    <location>
        <begin position="33"/>
        <end position="59"/>
    </location>
</feature>
<protein>
    <submittedName>
        <fullName evidence="4">Uncharacterized protein</fullName>
    </submittedName>
</protein>
<reference evidence="4" key="2">
    <citation type="submission" date="2025-09" db="UniProtKB">
        <authorList>
            <consortium name="Ensembl"/>
        </authorList>
    </citation>
    <scope>IDENTIFICATION</scope>
</reference>
<dbReference type="SMART" id="SM00248">
    <property type="entry name" value="ANK"/>
    <property type="match status" value="3"/>
</dbReference>
<keyword evidence="5" id="KW-1185">Reference proteome</keyword>
<dbReference type="GeneTree" id="ENSGT00950000182908"/>
<evidence type="ECO:0000256" key="3">
    <source>
        <dbReference type="PROSITE-ProRule" id="PRU00023"/>
    </source>
</evidence>
<proteinExistence type="predicted"/>
<dbReference type="PROSITE" id="PS50297">
    <property type="entry name" value="ANK_REP_REGION"/>
    <property type="match status" value="3"/>
</dbReference>
<evidence type="ECO:0000256" key="2">
    <source>
        <dbReference type="ARBA" id="ARBA00023043"/>
    </source>
</evidence>
<dbReference type="Proteomes" id="UP000694390">
    <property type="component" value="Unassembled WGS sequence"/>
</dbReference>
<sequence>MQQTPLHLAAENDHSEVVQFFLKHKPELVTSANGSSPLHLAAQHGHTAIVGLLLSKSTSQLHLRDKRGRTCLHLAAANGHVEMVRALLGQGAEINLTDKVQQQITRSLLACWNKPPRSSELPAEKERHHLETD</sequence>
<accession>A0A8C4Y5D6</accession>
<dbReference type="OrthoDB" id="9995210at2759"/>
<feature type="repeat" description="ANK" evidence="3">
    <location>
        <begin position="67"/>
        <end position="99"/>
    </location>
</feature>
<dbReference type="InterPro" id="IPR002110">
    <property type="entry name" value="Ankyrin_rpt"/>
</dbReference>
<evidence type="ECO:0000313" key="5">
    <source>
        <dbReference type="Proteomes" id="UP000694390"/>
    </source>
</evidence>
<dbReference type="Gene3D" id="1.25.40.20">
    <property type="entry name" value="Ankyrin repeat-containing domain"/>
    <property type="match status" value="2"/>
</dbReference>
<dbReference type="PROSITE" id="PS50088">
    <property type="entry name" value="ANK_REPEAT"/>
    <property type="match status" value="3"/>
</dbReference>
<name>A0A8C4Y5D6_9SAUR</name>
<dbReference type="PANTHER" id="PTHR24166:SF48">
    <property type="entry name" value="PROTEIN VAPYRIN"/>
    <property type="match status" value="1"/>
</dbReference>
<dbReference type="InterPro" id="IPR036770">
    <property type="entry name" value="Ankyrin_rpt-contain_sf"/>
</dbReference>